<dbReference type="STRING" id="401053.AciPR4_1036"/>
<dbReference type="RefSeq" id="WP_013567600.1">
    <property type="nucleotide sequence ID" value="NC_014963.1"/>
</dbReference>
<gene>
    <name evidence="1" type="ordered locus">AciPR4_1036</name>
</gene>
<name>E8UWY0_TERSS</name>
<reference evidence="1 2" key="1">
    <citation type="journal article" date="2012" name="Stand. Genomic Sci.">
        <title>Complete genome sequence of Terriglobus saanensis type strain SP1PR4(T), an Acidobacteria from tundra soil.</title>
        <authorList>
            <person name="Rawat S.R."/>
            <person name="Mannisto M.K."/>
            <person name="Starovoytov V."/>
            <person name="Goodwin L."/>
            <person name="Nolan M."/>
            <person name="Hauser L."/>
            <person name="Land M."/>
            <person name="Davenport K.W."/>
            <person name="Woyke T."/>
            <person name="Haggblom M.M."/>
        </authorList>
    </citation>
    <scope>NUCLEOTIDE SEQUENCE</scope>
    <source>
        <strain evidence="2">ATCC BAA-1853 / DSM 23119 / SP1PR4</strain>
    </source>
</reference>
<evidence type="ECO:0000313" key="2">
    <source>
        <dbReference type="Proteomes" id="UP000006844"/>
    </source>
</evidence>
<proteinExistence type="predicted"/>
<accession>E8UWY0</accession>
<dbReference type="KEGG" id="tsa:AciPR4_1036"/>
<sequence length="802" mass="85776">MIDWKLLSDKCSGYSTLTVTKDPDTGNILDTVYAGLRVNLSEVMAGFPIGGASGLALFVDTLVIDAPTLDARGVTILARCIDVSALQGSALPIVTPTGDSRILEFIVGSVTGGTFALTPVSKTPPPAYAIPYGQTPLQAVYYTLNSEGKIETRVTPAVADLTDLISRPWALNAFQAGFTAASLLADADDLSRQTASQMLQWIIACVRSVDAADLPGAFADLYSQAAALMVTLNVSPGYYYVPVLSSAFYKNQSEVLVAALQSYEDNLNTLAISTNISQAVKDVSATLVDVSNTELDPLNIELKQVQDNIDGLAAAIGTLGDQYFFQQIEAHSRFALLINSIQQQRIQDWLTACFKLATSIVSLGVSVGKLAAAEPSADGLADSVKGFAEASKGFYDAASALASEPGLDTSMLEQAKLLTQMQESLMTSFQTGAVLWAQALKSVKTIPVLPNSLSAVTIDPGLAWDNYVVRAKLSIATLKRDNGEGVQQPADEYLASLEILAQYGKAVNVKMITYASQLARGVVLKAQIAAATTIVERWEQLEAKAASDQEKLAALKGVLLLRSNSIKRSLLVSWTYYRNSYFYLYFQKPPYAVNMDMNAAQLKGIFASVVGWVGQLLGDNPQSQKITLPSSNVQISLKFPIVKSGQALTHGDSALLSPGTAGNGPTLTWTIPVGTDQLAGVLPNDGDVAIWITSANFFLDGVTPNQKGNVLCNISTSGSYQNGFGPPEAFNFVTKGLGKGYAYHLPDAKVYNQWDIDSQVYQMPTPFTQWTAQFASNNSGDPSTATTLRMDLVVSYRTSDSN</sequence>
<keyword evidence="2" id="KW-1185">Reference proteome</keyword>
<protein>
    <submittedName>
        <fullName evidence="1">Uncharacterized protein</fullName>
    </submittedName>
</protein>
<dbReference type="HOGENOM" id="CLU_349097_0_0_0"/>
<evidence type="ECO:0000313" key="1">
    <source>
        <dbReference type="EMBL" id="ADV81867.1"/>
    </source>
</evidence>
<dbReference type="Proteomes" id="UP000006844">
    <property type="component" value="Chromosome"/>
</dbReference>
<dbReference type="eggNOG" id="ENOG5030UT4">
    <property type="taxonomic scope" value="Bacteria"/>
</dbReference>
<dbReference type="OrthoDB" id="8478831at2"/>
<dbReference type="AlphaFoldDB" id="E8UWY0"/>
<dbReference type="EMBL" id="CP002467">
    <property type="protein sequence ID" value="ADV81867.1"/>
    <property type="molecule type" value="Genomic_DNA"/>
</dbReference>
<organism evidence="1 2">
    <name type="scientific">Terriglobus saanensis (strain ATCC BAA-1853 / DSM 23119 / SP1PR4)</name>
    <dbReference type="NCBI Taxonomy" id="401053"/>
    <lineage>
        <taxon>Bacteria</taxon>
        <taxon>Pseudomonadati</taxon>
        <taxon>Acidobacteriota</taxon>
        <taxon>Terriglobia</taxon>
        <taxon>Terriglobales</taxon>
        <taxon>Acidobacteriaceae</taxon>
        <taxon>Terriglobus</taxon>
    </lineage>
</organism>